<dbReference type="Proteomes" id="UP001589867">
    <property type="component" value="Unassembled WGS sequence"/>
</dbReference>
<gene>
    <name evidence="2" type="ORF">ACFFIA_17950</name>
</gene>
<dbReference type="InterPro" id="IPR004183">
    <property type="entry name" value="Xdiol_dOase_suB"/>
</dbReference>
<reference evidence="2 3" key="1">
    <citation type="submission" date="2024-09" db="EMBL/GenBank/DDBJ databases">
        <authorList>
            <person name="Sun Q."/>
            <person name="Mori K."/>
        </authorList>
    </citation>
    <scope>NUCLEOTIDE SEQUENCE [LARGE SCALE GENOMIC DNA]</scope>
    <source>
        <strain evidence="2 3">TBRC 3947</strain>
    </source>
</reference>
<sequence length="330" mass="36604">MAEIVLGVAAAHTPQLSTGTEMWEDFANRDRKNPNLIGVDGQFHTYDELLAVAPTGIEAQLTDEVWAAKHEECQRHIQTLTDLLAKTAPDVVVVIGDDQHELFHDDGVPAFACYDGPELFDRPRTQQELDELAPCLRAAAWAQHADTLQRYPVDVEFSRHVLTALTLDDFDVMRFTRQHPDRPLGHAFTFIRYRLGVPETTPMVPLFVNTYFPPNVPSARRCHDIGRSLAAAIRDWPGDQKVAVIATGGLSHFVVDEVLDRGVLDAIVKNDTEHLCSISREHLRSGNSEILNWIALAGALESLTPTVLGYVPGYRSPAATGAGMGFMYWN</sequence>
<proteinExistence type="predicted"/>
<dbReference type="RefSeq" id="WP_377252408.1">
    <property type="nucleotide sequence ID" value="NZ_JBHLUH010000036.1"/>
</dbReference>
<dbReference type="EMBL" id="JBHLUH010000036">
    <property type="protein sequence ID" value="MFC0529542.1"/>
    <property type="molecule type" value="Genomic_DNA"/>
</dbReference>
<evidence type="ECO:0000313" key="3">
    <source>
        <dbReference type="Proteomes" id="UP001589867"/>
    </source>
</evidence>
<feature type="domain" description="Extradiol ring-cleavage dioxygenase class III enzyme subunit B" evidence="1">
    <location>
        <begin position="77"/>
        <end position="304"/>
    </location>
</feature>
<dbReference type="Gene3D" id="3.40.830.10">
    <property type="entry name" value="LigB-like"/>
    <property type="match status" value="1"/>
</dbReference>
<keyword evidence="3" id="KW-1185">Reference proteome</keyword>
<dbReference type="Pfam" id="PF02900">
    <property type="entry name" value="LigB"/>
    <property type="match status" value="1"/>
</dbReference>
<name>A0ABV6M4C3_9ACTN</name>
<comment type="caution">
    <text evidence="2">The sequence shown here is derived from an EMBL/GenBank/DDBJ whole genome shotgun (WGS) entry which is preliminary data.</text>
</comment>
<evidence type="ECO:0000313" key="2">
    <source>
        <dbReference type="EMBL" id="MFC0529542.1"/>
    </source>
</evidence>
<dbReference type="SUPFAM" id="SSF53213">
    <property type="entry name" value="LigB-like"/>
    <property type="match status" value="1"/>
</dbReference>
<accession>A0ABV6M4C3</accession>
<evidence type="ECO:0000259" key="1">
    <source>
        <dbReference type="Pfam" id="PF02900"/>
    </source>
</evidence>
<protein>
    <recommendedName>
        <fullName evidence="1">Extradiol ring-cleavage dioxygenase class III enzyme subunit B domain-containing protein</fullName>
    </recommendedName>
</protein>
<organism evidence="2 3">
    <name type="scientific">Phytohabitans kaempferiae</name>
    <dbReference type="NCBI Taxonomy" id="1620943"/>
    <lineage>
        <taxon>Bacteria</taxon>
        <taxon>Bacillati</taxon>
        <taxon>Actinomycetota</taxon>
        <taxon>Actinomycetes</taxon>
        <taxon>Micromonosporales</taxon>
        <taxon>Micromonosporaceae</taxon>
    </lineage>
</organism>